<dbReference type="EC" id="1.1.1.169" evidence="4 11"/>
<feature type="domain" description="Ketopantoate reductase N-terminal" evidence="12">
    <location>
        <begin position="5"/>
        <end position="148"/>
    </location>
</feature>
<dbReference type="InterPro" id="IPR008927">
    <property type="entry name" value="6-PGluconate_DH-like_C_sf"/>
</dbReference>
<dbReference type="Pfam" id="PF08546">
    <property type="entry name" value="ApbA_C"/>
    <property type="match status" value="1"/>
</dbReference>
<dbReference type="UniPathway" id="UPA00028">
    <property type="reaction ID" value="UER00004"/>
</dbReference>
<evidence type="ECO:0000256" key="9">
    <source>
        <dbReference type="ARBA" id="ARBA00032024"/>
    </source>
</evidence>
<dbReference type="InterPro" id="IPR013328">
    <property type="entry name" value="6PGD_dom2"/>
</dbReference>
<dbReference type="Gene3D" id="1.10.1040.10">
    <property type="entry name" value="N-(1-d-carboxylethyl)-l-norvaline Dehydrogenase, domain 2"/>
    <property type="match status" value="1"/>
</dbReference>
<dbReference type="InterPro" id="IPR013332">
    <property type="entry name" value="KPR_N"/>
</dbReference>
<accession>A0A7X1CP19</accession>
<evidence type="ECO:0000256" key="3">
    <source>
        <dbReference type="ARBA" id="ARBA00007870"/>
    </source>
</evidence>
<gene>
    <name evidence="14" type="ORF">HCA69_04060</name>
</gene>
<evidence type="ECO:0000256" key="5">
    <source>
        <dbReference type="ARBA" id="ARBA00019465"/>
    </source>
</evidence>
<name>A0A7X1CP19_9LIST</name>
<evidence type="ECO:0000256" key="7">
    <source>
        <dbReference type="ARBA" id="ARBA00022857"/>
    </source>
</evidence>
<evidence type="ECO:0000256" key="10">
    <source>
        <dbReference type="ARBA" id="ARBA00048793"/>
    </source>
</evidence>
<dbReference type="InterPro" id="IPR050838">
    <property type="entry name" value="Ketopantoate_reductase"/>
</dbReference>
<feature type="domain" description="Ketopantoate reductase C-terminal" evidence="13">
    <location>
        <begin position="175"/>
        <end position="291"/>
    </location>
</feature>
<dbReference type="GO" id="GO:0005737">
    <property type="term" value="C:cytoplasm"/>
    <property type="evidence" value="ECO:0007669"/>
    <property type="project" value="TreeGrafter"/>
</dbReference>
<evidence type="ECO:0000313" key="14">
    <source>
        <dbReference type="EMBL" id="MBC1935528.1"/>
    </source>
</evidence>
<reference evidence="14 15" key="1">
    <citation type="submission" date="2020-03" db="EMBL/GenBank/DDBJ databases">
        <title>Soil Listeria distribution.</title>
        <authorList>
            <person name="Liao J."/>
            <person name="Wiedmann M."/>
        </authorList>
    </citation>
    <scope>NUCLEOTIDE SEQUENCE [LARGE SCALE GENOMIC DNA]</scope>
    <source>
        <strain evidence="14 15">FSL L7-0741</strain>
    </source>
</reference>
<dbReference type="Gene3D" id="3.40.50.720">
    <property type="entry name" value="NAD(P)-binding Rossmann-like Domain"/>
    <property type="match status" value="1"/>
</dbReference>
<dbReference type="InterPro" id="IPR013752">
    <property type="entry name" value="KPA_reductase"/>
</dbReference>
<keyword evidence="8 11" id="KW-0560">Oxidoreductase</keyword>
<dbReference type="GO" id="GO:0015940">
    <property type="term" value="P:pantothenate biosynthetic process"/>
    <property type="evidence" value="ECO:0007669"/>
    <property type="project" value="UniProtKB-UniPathway"/>
</dbReference>
<evidence type="ECO:0000256" key="4">
    <source>
        <dbReference type="ARBA" id="ARBA00013014"/>
    </source>
</evidence>
<dbReference type="PANTHER" id="PTHR43765:SF2">
    <property type="entry name" value="2-DEHYDROPANTOATE 2-REDUCTASE"/>
    <property type="match status" value="1"/>
</dbReference>
<protein>
    <recommendedName>
        <fullName evidence="5 11">2-dehydropantoate 2-reductase</fullName>
        <ecNumber evidence="4 11">1.1.1.169</ecNumber>
    </recommendedName>
    <alternativeName>
        <fullName evidence="9 11">Ketopantoate reductase</fullName>
    </alternativeName>
</protein>
<keyword evidence="7 11" id="KW-0521">NADP</keyword>
<dbReference type="SUPFAM" id="SSF48179">
    <property type="entry name" value="6-phosphogluconate dehydrogenase C-terminal domain-like"/>
    <property type="match status" value="1"/>
</dbReference>
<evidence type="ECO:0000259" key="13">
    <source>
        <dbReference type="Pfam" id="PF08546"/>
    </source>
</evidence>
<evidence type="ECO:0000256" key="2">
    <source>
        <dbReference type="ARBA" id="ARBA00004994"/>
    </source>
</evidence>
<evidence type="ECO:0000256" key="6">
    <source>
        <dbReference type="ARBA" id="ARBA00022655"/>
    </source>
</evidence>
<dbReference type="EMBL" id="JAARWN010000001">
    <property type="protein sequence ID" value="MBC1935528.1"/>
    <property type="molecule type" value="Genomic_DNA"/>
</dbReference>
<comment type="function">
    <text evidence="1 11">Catalyzes the NADPH-dependent reduction of ketopantoate into pantoic acid.</text>
</comment>
<evidence type="ECO:0000256" key="1">
    <source>
        <dbReference type="ARBA" id="ARBA00002919"/>
    </source>
</evidence>
<dbReference type="AlphaFoldDB" id="A0A7X1CP19"/>
<evidence type="ECO:0000256" key="11">
    <source>
        <dbReference type="RuleBase" id="RU362068"/>
    </source>
</evidence>
<comment type="similarity">
    <text evidence="3 11">Belongs to the ketopantoate reductase family.</text>
</comment>
<keyword evidence="6 11" id="KW-0566">Pantothenate biosynthesis</keyword>
<dbReference type="GO" id="GO:0050661">
    <property type="term" value="F:NADP binding"/>
    <property type="evidence" value="ECO:0007669"/>
    <property type="project" value="TreeGrafter"/>
</dbReference>
<dbReference type="RefSeq" id="WP_185525566.1">
    <property type="nucleotide sequence ID" value="NZ_JAARWN010000001.1"/>
</dbReference>
<dbReference type="GO" id="GO:0008677">
    <property type="term" value="F:2-dehydropantoate 2-reductase activity"/>
    <property type="evidence" value="ECO:0007669"/>
    <property type="project" value="UniProtKB-EC"/>
</dbReference>
<proteinExistence type="inferred from homology"/>
<sequence length="296" mass="32802">MTYRVGIIGAGALGLLYAGMLRADVTLYTHSERQAVVINENNGIAVRLTGTEKEASIRGVRIEKADFSEMDLVIVTVKSYQLDSLEKQWGKIPLETPLLFLQNGIGHLELLANLPQETILVGSCEHGVGKIDDRVAEWRGMGRTNWALYRGRANKVLHRIFDANPDFLFLEQVDYREMLYNKLLVNAVINPLTAVLGVSNGALLHNEYMLELLKRLTEEVATVLAREGAFQKVSGICEATALNFSSMATDVKEKRRTEIESITGAVVKLAKRQGQPAPISETLYGLVKGLEGEYLQ</sequence>
<dbReference type="InterPro" id="IPR003710">
    <property type="entry name" value="ApbA"/>
</dbReference>
<organism evidence="14 15">
    <name type="scientific">Listeria grandensis</name>
    <dbReference type="NCBI Taxonomy" id="1494963"/>
    <lineage>
        <taxon>Bacteria</taxon>
        <taxon>Bacillati</taxon>
        <taxon>Bacillota</taxon>
        <taxon>Bacilli</taxon>
        <taxon>Bacillales</taxon>
        <taxon>Listeriaceae</taxon>
        <taxon>Listeria</taxon>
    </lineage>
</organism>
<comment type="caution">
    <text evidence="14">The sequence shown here is derived from an EMBL/GenBank/DDBJ whole genome shotgun (WGS) entry which is preliminary data.</text>
</comment>
<dbReference type="PANTHER" id="PTHR43765">
    <property type="entry name" value="2-DEHYDROPANTOATE 2-REDUCTASE-RELATED"/>
    <property type="match status" value="1"/>
</dbReference>
<evidence type="ECO:0000313" key="15">
    <source>
        <dbReference type="Proteomes" id="UP000535908"/>
    </source>
</evidence>
<comment type="catalytic activity">
    <reaction evidence="10 11">
        <text>(R)-pantoate + NADP(+) = 2-dehydropantoate + NADPH + H(+)</text>
        <dbReference type="Rhea" id="RHEA:16233"/>
        <dbReference type="ChEBI" id="CHEBI:11561"/>
        <dbReference type="ChEBI" id="CHEBI:15378"/>
        <dbReference type="ChEBI" id="CHEBI:15980"/>
        <dbReference type="ChEBI" id="CHEBI:57783"/>
        <dbReference type="ChEBI" id="CHEBI:58349"/>
        <dbReference type="EC" id="1.1.1.169"/>
    </reaction>
</comment>
<evidence type="ECO:0000259" key="12">
    <source>
        <dbReference type="Pfam" id="PF02558"/>
    </source>
</evidence>
<comment type="pathway">
    <text evidence="2 11">Cofactor biosynthesis; (R)-pantothenate biosynthesis; (R)-pantoate from 3-methyl-2-oxobutanoate: step 2/2.</text>
</comment>
<evidence type="ECO:0000256" key="8">
    <source>
        <dbReference type="ARBA" id="ARBA00023002"/>
    </source>
</evidence>
<dbReference type="NCBIfam" id="TIGR00745">
    <property type="entry name" value="apbA_panE"/>
    <property type="match status" value="1"/>
</dbReference>
<dbReference type="SUPFAM" id="SSF51735">
    <property type="entry name" value="NAD(P)-binding Rossmann-fold domains"/>
    <property type="match status" value="1"/>
</dbReference>
<dbReference type="InterPro" id="IPR036291">
    <property type="entry name" value="NAD(P)-bd_dom_sf"/>
</dbReference>
<dbReference type="Proteomes" id="UP000535908">
    <property type="component" value="Unassembled WGS sequence"/>
</dbReference>
<dbReference type="Pfam" id="PF02558">
    <property type="entry name" value="ApbA"/>
    <property type="match status" value="1"/>
</dbReference>